<evidence type="ECO:0000256" key="1">
    <source>
        <dbReference type="SAM" id="MobiDB-lite"/>
    </source>
</evidence>
<dbReference type="PANTHER" id="PTHR37341:SF1">
    <property type="entry name" value="PROTEIN INCA1"/>
    <property type="match status" value="1"/>
</dbReference>
<dbReference type="PRINTS" id="PR02102">
    <property type="entry name" value="PROTEININCA1"/>
</dbReference>
<accession>A0A485NAF3</accession>
<proteinExistence type="predicted"/>
<feature type="region of interest" description="Disordered" evidence="1">
    <location>
        <begin position="80"/>
        <end position="102"/>
    </location>
</feature>
<dbReference type="InterPro" id="IPR026238">
    <property type="entry name" value="INCA1"/>
</dbReference>
<protein>
    <submittedName>
        <fullName evidence="2">Protein inca1-like</fullName>
    </submittedName>
</protein>
<dbReference type="Pfam" id="PF15142">
    <property type="entry name" value="INCA1"/>
    <property type="match status" value="1"/>
</dbReference>
<dbReference type="GO" id="GO:0005737">
    <property type="term" value="C:cytoplasm"/>
    <property type="evidence" value="ECO:0007669"/>
    <property type="project" value="TreeGrafter"/>
</dbReference>
<dbReference type="PANTHER" id="PTHR37341">
    <property type="entry name" value="PROTEIN INCA1"/>
    <property type="match status" value="1"/>
</dbReference>
<dbReference type="GO" id="GO:0008285">
    <property type="term" value="P:negative regulation of cell population proliferation"/>
    <property type="evidence" value="ECO:0007669"/>
    <property type="project" value="TreeGrafter"/>
</dbReference>
<gene>
    <name evidence="2" type="ORF">LYPA_23C010491</name>
</gene>
<dbReference type="GO" id="GO:0030332">
    <property type="term" value="F:cyclin binding"/>
    <property type="evidence" value="ECO:0007669"/>
    <property type="project" value="TreeGrafter"/>
</dbReference>
<keyword evidence="3" id="KW-1185">Reference proteome</keyword>
<feature type="compositionally biased region" description="Polar residues" evidence="1">
    <location>
        <begin position="90"/>
        <end position="102"/>
    </location>
</feature>
<organism evidence="2 3">
    <name type="scientific">Lynx pardinus</name>
    <name type="common">Iberian lynx</name>
    <name type="synonym">Felis pardina</name>
    <dbReference type="NCBI Taxonomy" id="191816"/>
    <lineage>
        <taxon>Eukaryota</taxon>
        <taxon>Metazoa</taxon>
        <taxon>Chordata</taxon>
        <taxon>Craniata</taxon>
        <taxon>Vertebrata</taxon>
        <taxon>Euteleostomi</taxon>
        <taxon>Mammalia</taxon>
        <taxon>Eutheria</taxon>
        <taxon>Laurasiatheria</taxon>
        <taxon>Carnivora</taxon>
        <taxon>Feliformia</taxon>
        <taxon>Felidae</taxon>
        <taxon>Felinae</taxon>
        <taxon>Lynx</taxon>
    </lineage>
</organism>
<dbReference type="EMBL" id="CAAGRJ010012030">
    <property type="protein sequence ID" value="VFV28898.1"/>
    <property type="molecule type" value="Genomic_DNA"/>
</dbReference>
<dbReference type="AlphaFoldDB" id="A0A485NAF3"/>
<evidence type="ECO:0000313" key="3">
    <source>
        <dbReference type="Proteomes" id="UP000386466"/>
    </source>
</evidence>
<dbReference type="GO" id="GO:0004861">
    <property type="term" value="F:cyclin-dependent protein serine/threonine kinase inhibitor activity"/>
    <property type="evidence" value="ECO:0007669"/>
    <property type="project" value="TreeGrafter"/>
</dbReference>
<reference evidence="2 3" key="1">
    <citation type="submission" date="2019-01" db="EMBL/GenBank/DDBJ databases">
        <authorList>
            <person name="Alioto T."/>
            <person name="Alioto T."/>
        </authorList>
    </citation>
    <scope>NUCLEOTIDE SEQUENCE [LARGE SCALE GENOMIC DNA]</scope>
</reference>
<dbReference type="Proteomes" id="UP000386466">
    <property type="component" value="Unassembled WGS sequence"/>
</dbReference>
<evidence type="ECO:0000313" key="2">
    <source>
        <dbReference type="EMBL" id="VFV28898.1"/>
    </source>
</evidence>
<name>A0A485NAF3_LYNPA</name>
<sequence length="102" mass="11433">MRRLGPAAQPRPVVQGEDRADDLIPFAKCSRVVSRPAPPRLPSQSLTLMPQRYGDLFWESLSQRPSPTWTEEWHIPPSPITPVLSRSGLPKTSDSLLQSKFS</sequence>